<evidence type="ECO:0000313" key="3">
    <source>
        <dbReference type="Proteomes" id="UP001633002"/>
    </source>
</evidence>
<feature type="compositionally biased region" description="Polar residues" evidence="1">
    <location>
        <begin position="45"/>
        <end position="55"/>
    </location>
</feature>
<feature type="compositionally biased region" description="Basic and acidic residues" evidence="1">
    <location>
        <begin position="64"/>
        <end position="79"/>
    </location>
</feature>
<proteinExistence type="predicted"/>
<reference evidence="2 3" key="1">
    <citation type="submission" date="2024-09" db="EMBL/GenBank/DDBJ databases">
        <title>Chromosome-scale assembly of Riccia sorocarpa.</title>
        <authorList>
            <person name="Paukszto L."/>
        </authorList>
    </citation>
    <scope>NUCLEOTIDE SEQUENCE [LARGE SCALE GENOMIC DNA]</scope>
    <source>
        <strain evidence="2">LP-2024</strain>
        <tissue evidence="2">Aerial parts of the thallus</tissue>
    </source>
</reference>
<name>A0ABD3HMH0_9MARC</name>
<sequence>MARFRPTWQAASPAGFRKTGNLPIEVGHVDAGGPRWHPMMQSFQASVPKNGSLSSDVAGGEPRWLSEDGKPSNRDRSEDSGGSQLSPTPAKGKGRGKGRGAKKALDATPIFKTRAQKKKQPKRMSNDSVSAGSGEQTDFRHSQWKEESSSESKSAQSACASIIDKYRVDFKGKEPPRIPLCRLEAFTRVRKLQLSSSQAEDLKRSFRINGYMESCHGFHVSPVDEDGNDVLLGQEEDNWDFFWKSASQDFDRECRADPDFAPLAGKKFKVWDGNHQVTVWLDVSREDKFCNSLVHHPRVRCVVVKPPPVSCRDTFHHRNKLQVQAL</sequence>
<dbReference type="EMBL" id="JBJQOH010000003">
    <property type="protein sequence ID" value="KAL3691295.1"/>
    <property type="molecule type" value="Genomic_DNA"/>
</dbReference>
<gene>
    <name evidence="2" type="ORF">R1sor_004946</name>
</gene>
<accession>A0ABD3HMH0</accession>
<dbReference type="Proteomes" id="UP001633002">
    <property type="component" value="Unassembled WGS sequence"/>
</dbReference>
<feature type="compositionally biased region" description="Polar residues" evidence="1">
    <location>
        <begin position="126"/>
        <end position="136"/>
    </location>
</feature>
<protein>
    <submittedName>
        <fullName evidence="2">Uncharacterized protein</fullName>
    </submittedName>
</protein>
<feature type="compositionally biased region" description="Basic and acidic residues" evidence="1">
    <location>
        <begin position="137"/>
        <end position="150"/>
    </location>
</feature>
<keyword evidence="3" id="KW-1185">Reference proteome</keyword>
<feature type="compositionally biased region" description="Basic residues" evidence="1">
    <location>
        <begin position="92"/>
        <end position="102"/>
    </location>
</feature>
<evidence type="ECO:0000256" key="1">
    <source>
        <dbReference type="SAM" id="MobiDB-lite"/>
    </source>
</evidence>
<evidence type="ECO:0000313" key="2">
    <source>
        <dbReference type="EMBL" id="KAL3691295.1"/>
    </source>
</evidence>
<feature type="region of interest" description="Disordered" evidence="1">
    <location>
        <begin position="1"/>
        <end position="21"/>
    </location>
</feature>
<feature type="region of interest" description="Disordered" evidence="1">
    <location>
        <begin position="45"/>
        <end position="156"/>
    </location>
</feature>
<comment type="caution">
    <text evidence="2">The sequence shown here is derived from an EMBL/GenBank/DDBJ whole genome shotgun (WGS) entry which is preliminary data.</text>
</comment>
<organism evidence="2 3">
    <name type="scientific">Riccia sorocarpa</name>
    <dbReference type="NCBI Taxonomy" id="122646"/>
    <lineage>
        <taxon>Eukaryota</taxon>
        <taxon>Viridiplantae</taxon>
        <taxon>Streptophyta</taxon>
        <taxon>Embryophyta</taxon>
        <taxon>Marchantiophyta</taxon>
        <taxon>Marchantiopsida</taxon>
        <taxon>Marchantiidae</taxon>
        <taxon>Marchantiales</taxon>
        <taxon>Ricciaceae</taxon>
        <taxon>Riccia</taxon>
    </lineage>
</organism>
<dbReference type="AlphaFoldDB" id="A0ABD3HMH0"/>